<keyword evidence="1" id="KW-1133">Transmembrane helix</keyword>
<name>A0A7W6IFG5_9HYPH</name>
<keyword evidence="4" id="KW-1185">Reference proteome</keyword>
<dbReference type="Pfam" id="PF07331">
    <property type="entry name" value="TctB"/>
    <property type="match status" value="1"/>
</dbReference>
<dbReference type="Proteomes" id="UP000519439">
    <property type="component" value="Unassembled WGS sequence"/>
</dbReference>
<protein>
    <recommendedName>
        <fullName evidence="2">DUF1468 domain-containing protein</fullName>
    </recommendedName>
</protein>
<organism evidence="3 4">
    <name type="scientific">Microvirga flocculans</name>
    <dbReference type="NCBI Taxonomy" id="217168"/>
    <lineage>
        <taxon>Bacteria</taxon>
        <taxon>Pseudomonadati</taxon>
        <taxon>Pseudomonadota</taxon>
        <taxon>Alphaproteobacteria</taxon>
        <taxon>Hyphomicrobiales</taxon>
        <taxon>Methylobacteriaceae</taxon>
        <taxon>Microvirga</taxon>
    </lineage>
</organism>
<dbReference type="InterPro" id="IPR009936">
    <property type="entry name" value="DUF1468"/>
</dbReference>
<feature type="transmembrane region" description="Helical" evidence="1">
    <location>
        <begin position="140"/>
        <end position="163"/>
    </location>
</feature>
<accession>A0A7W6IFG5</accession>
<feature type="transmembrane region" description="Helical" evidence="1">
    <location>
        <begin position="114"/>
        <end position="133"/>
    </location>
</feature>
<proteinExistence type="predicted"/>
<evidence type="ECO:0000313" key="3">
    <source>
        <dbReference type="EMBL" id="MBB4040489.1"/>
    </source>
</evidence>
<evidence type="ECO:0000256" key="1">
    <source>
        <dbReference type="SAM" id="Phobius"/>
    </source>
</evidence>
<keyword evidence="1" id="KW-0812">Transmembrane</keyword>
<dbReference type="AlphaFoldDB" id="A0A7W6IFG5"/>
<keyword evidence="1" id="KW-0472">Membrane</keyword>
<evidence type="ECO:0000313" key="4">
    <source>
        <dbReference type="Proteomes" id="UP000519439"/>
    </source>
</evidence>
<feature type="transmembrane region" description="Helical" evidence="1">
    <location>
        <begin position="48"/>
        <end position="71"/>
    </location>
</feature>
<reference evidence="3 4" key="1">
    <citation type="submission" date="2020-08" db="EMBL/GenBank/DDBJ databases">
        <title>Genomic Encyclopedia of Type Strains, Phase IV (KMG-IV): sequencing the most valuable type-strain genomes for metagenomic binning, comparative biology and taxonomic classification.</title>
        <authorList>
            <person name="Goeker M."/>
        </authorList>
    </citation>
    <scope>NUCLEOTIDE SEQUENCE [LARGE SCALE GENOMIC DNA]</scope>
    <source>
        <strain evidence="3 4">DSM 15743</strain>
    </source>
</reference>
<dbReference type="EMBL" id="JACIDC010000006">
    <property type="protein sequence ID" value="MBB4040489.1"/>
    <property type="molecule type" value="Genomic_DNA"/>
</dbReference>
<gene>
    <name evidence="3" type="ORF">GGR34_002142</name>
</gene>
<sequence>MSTQAASSCQQNGRRLQKDLAGGLLLVFLACLALWVNRDLPQGSLDAIGPAMLPNSLAIAVGLCGFLLLMSGSIREGERVEGLNVRAAIFVILAIVAFAGTVRPMTIGPLTTPGLGIAVAGILTIMIGGFASPDARLKELIVLALGLTPACMLLFGDLLNLPIPTYPQYLNSIVPPGWSQKGILRGIVALMFVSSAAIWALGRNRPRSHPETE</sequence>
<evidence type="ECO:0000259" key="2">
    <source>
        <dbReference type="Pfam" id="PF07331"/>
    </source>
</evidence>
<feature type="transmembrane region" description="Helical" evidence="1">
    <location>
        <begin position="83"/>
        <end position="102"/>
    </location>
</feature>
<feature type="transmembrane region" description="Helical" evidence="1">
    <location>
        <begin position="20"/>
        <end position="36"/>
    </location>
</feature>
<dbReference type="RefSeq" id="WP_035459169.1">
    <property type="nucleotide sequence ID" value="NZ_JACIDC010000006.1"/>
</dbReference>
<feature type="domain" description="DUF1468" evidence="2">
    <location>
        <begin position="21"/>
        <end position="164"/>
    </location>
</feature>
<comment type="caution">
    <text evidence="3">The sequence shown here is derived from an EMBL/GenBank/DDBJ whole genome shotgun (WGS) entry which is preliminary data.</text>
</comment>
<feature type="transmembrane region" description="Helical" evidence="1">
    <location>
        <begin position="183"/>
        <end position="202"/>
    </location>
</feature>